<dbReference type="InterPro" id="IPR003593">
    <property type="entry name" value="AAA+_ATPase"/>
</dbReference>
<evidence type="ECO:0000256" key="8">
    <source>
        <dbReference type="ARBA" id="ARBA00022927"/>
    </source>
</evidence>
<dbReference type="CDD" id="cd17873">
    <property type="entry name" value="FlhF"/>
    <property type="match status" value="1"/>
</dbReference>
<comment type="caution">
    <text evidence="17">The sequence shown here is derived from an EMBL/GenBank/DDBJ whole genome shotgun (WGS) entry which is preliminary data.</text>
</comment>
<evidence type="ECO:0000313" key="18">
    <source>
        <dbReference type="Proteomes" id="UP000761380"/>
    </source>
</evidence>
<name>A0A927WS73_SELRU</name>
<dbReference type="SMART" id="SM00962">
    <property type="entry name" value="SRP54"/>
    <property type="match status" value="1"/>
</dbReference>
<keyword evidence="7" id="KW-1005">Bacterial flagellum biogenesis</keyword>
<gene>
    <name evidence="17" type="primary">flhF</name>
    <name evidence="17" type="ORF">E7201_07445</name>
</gene>
<keyword evidence="17" id="KW-0969">Cilium</keyword>
<dbReference type="GO" id="GO:0003924">
    <property type="term" value="F:GTPase activity"/>
    <property type="evidence" value="ECO:0007669"/>
    <property type="project" value="UniProtKB-UniRule"/>
</dbReference>
<dbReference type="SUPFAM" id="SSF52540">
    <property type="entry name" value="P-loop containing nucleoside triphosphate hydrolases"/>
    <property type="match status" value="1"/>
</dbReference>
<dbReference type="InterPro" id="IPR020006">
    <property type="entry name" value="FlhF"/>
</dbReference>
<proteinExistence type="inferred from homology"/>
<dbReference type="FunFam" id="3.40.50.300:FF:000695">
    <property type="entry name" value="Flagellar biosynthesis regulator FlhF"/>
    <property type="match status" value="1"/>
</dbReference>
<feature type="region of interest" description="Disordered" evidence="14">
    <location>
        <begin position="59"/>
        <end position="82"/>
    </location>
</feature>
<dbReference type="GO" id="GO:0006614">
    <property type="term" value="P:SRP-dependent cotranslational protein targeting to membrane"/>
    <property type="evidence" value="ECO:0007669"/>
    <property type="project" value="UniProtKB-UniRule"/>
</dbReference>
<evidence type="ECO:0000256" key="1">
    <source>
        <dbReference type="ARBA" id="ARBA00004413"/>
    </source>
</evidence>
<keyword evidence="10" id="KW-0472">Membrane</keyword>
<dbReference type="GO" id="GO:0015031">
    <property type="term" value="P:protein transport"/>
    <property type="evidence" value="ECO:0007669"/>
    <property type="project" value="UniProtKB-KW"/>
</dbReference>
<dbReference type="AlphaFoldDB" id="A0A927WS73"/>
<evidence type="ECO:0000256" key="7">
    <source>
        <dbReference type="ARBA" id="ARBA00022795"/>
    </source>
</evidence>
<feature type="domain" description="SRP54-type proteins GTP-binding" evidence="16">
    <location>
        <begin position="277"/>
        <end position="468"/>
    </location>
</feature>
<sequence length="469" mass="51424">MQIKVVKAPTMKEAMEQVKEELGRDAVILHTKKYREGGFMGYKGKEVVEVTAAIEENAPDDSLKGRSKRTVAAAEPHPPMGSNLDIVSKAAPMPNTILSQYKTNGTETGVRMAEAPIAAPVFQPLVSEQPLNKPQTGRVLTTETIEEATQANVAKEDEKVTPANPVNETQPVVQPVMIASNPEDAEKIQKLEAELAQMKTLLTQVMSKDQPQDEVSLQEALRRQEVDEEILKDMAAKTAAGDMLMDSLDKRAPEVVAGYLEGKLNFAEGIKLNKHGVRIVALIGATGVGKTTTLAKIAARFVLEKNIRAALITADTYRISAVEQLKTYSDIIGLPLEIVYSPEELKVAIHKHRDKDLILIDTAGRSQHNEYQMRELQDFLAVDSRIEKHLVMSATTKNRDVADILQKFSVCEPGRVIFTKTDETSTLGMIVNLLADKDISLSFLTNGQSVPDDIIPASADKLAALLLRE</sequence>
<keyword evidence="17" id="KW-0282">Flagellum</keyword>
<keyword evidence="5" id="KW-1003">Cell membrane</keyword>
<protein>
    <recommendedName>
        <fullName evidence="3 13">Flagellar biosynthesis protein FlhF</fullName>
    </recommendedName>
</protein>
<evidence type="ECO:0000259" key="15">
    <source>
        <dbReference type="SMART" id="SM00382"/>
    </source>
</evidence>
<evidence type="ECO:0000256" key="3">
    <source>
        <dbReference type="ARBA" id="ARBA00014919"/>
    </source>
</evidence>
<dbReference type="GO" id="GO:0005525">
    <property type="term" value="F:GTP binding"/>
    <property type="evidence" value="ECO:0007669"/>
    <property type="project" value="UniProtKB-UniRule"/>
</dbReference>
<keyword evidence="11" id="KW-1006">Bacterial flagellum protein export</keyword>
<dbReference type="Pfam" id="PF00448">
    <property type="entry name" value="SRP54"/>
    <property type="match status" value="1"/>
</dbReference>
<keyword evidence="6" id="KW-0547">Nucleotide-binding</keyword>
<evidence type="ECO:0000256" key="2">
    <source>
        <dbReference type="ARBA" id="ARBA00008531"/>
    </source>
</evidence>
<dbReference type="SMART" id="SM00382">
    <property type="entry name" value="AAA"/>
    <property type="match status" value="1"/>
</dbReference>
<comment type="subcellular location">
    <subcellularLocation>
        <location evidence="1">Cell membrane</location>
        <topology evidence="1">Peripheral membrane protein</topology>
        <orientation evidence="1">Cytoplasmic side</orientation>
    </subcellularLocation>
</comment>
<keyword evidence="8" id="KW-0653">Protein transport</keyword>
<dbReference type="PANTHER" id="PTHR43134:SF3">
    <property type="entry name" value="FLAGELLAR BIOSYNTHESIS PROTEIN FLHF"/>
    <property type="match status" value="1"/>
</dbReference>
<evidence type="ECO:0000256" key="5">
    <source>
        <dbReference type="ARBA" id="ARBA00022475"/>
    </source>
</evidence>
<comment type="similarity">
    <text evidence="2">Belongs to the GTP-binding SRP family.</text>
</comment>
<feature type="domain" description="AAA+ ATPase" evidence="15">
    <location>
        <begin position="276"/>
        <end position="445"/>
    </location>
</feature>
<keyword evidence="9" id="KW-0342">GTP-binding</keyword>
<dbReference type="EMBL" id="SVBY01000048">
    <property type="protein sequence ID" value="MBE6092982.1"/>
    <property type="molecule type" value="Genomic_DNA"/>
</dbReference>
<evidence type="ECO:0000259" key="16">
    <source>
        <dbReference type="SMART" id="SM00962"/>
    </source>
</evidence>
<dbReference type="GO" id="GO:0005886">
    <property type="term" value="C:plasma membrane"/>
    <property type="evidence" value="ECO:0007669"/>
    <property type="project" value="UniProtKB-SubCell"/>
</dbReference>
<dbReference type="InterPro" id="IPR047040">
    <property type="entry name" value="FlhF__GTPase_dom"/>
</dbReference>
<dbReference type="InterPro" id="IPR000897">
    <property type="entry name" value="SRP54_GTPase_dom"/>
</dbReference>
<keyword evidence="17" id="KW-0966">Cell projection</keyword>
<keyword evidence="4" id="KW-0813">Transport</keyword>
<dbReference type="GO" id="GO:0005047">
    <property type="term" value="F:signal recognition particle binding"/>
    <property type="evidence" value="ECO:0007669"/>
    <property type="project" value="TreeGrafter"/>
</dbReference>
<evidence type="ECO:0000256" key="9">
    <source>
        <dbReference type="ARBA" id="ARBA00023134"/>
    </source>
</evidence>
<dbReference type="PANTHER" id="PTHR43134">
    <property type="entry name" value="SIGNAL RECOGNITION PARTICLE RECEPTOR SUBUNIT ALPHA"/>
    <property type="match status" value="1"/>
</dbReference>
<evidence type="ECO:0000256" key="6">
    <source>
        <dbReference type="ARBA" id="ARBA00022741"/>
    </source>
</evidence>
<dbReference type="NCBIfam" id="TIGR03499">
    <property type="entry name" value="FlhF"/>
    <property type="match status" value="1"/>
</dbReference>
<organism evidence="17 18">
    <name type="scientific">Selenomonas ruminantium</name>
    <dbReference type="NCBI Taxonomy" id="971"/>
    <lineage>
        <taxon>Bacteria</taxon>
        <taxon>Bacillati</taxon>
        <taxon>Bacillota</taxon>
        <taxon>Negativicutes</taxon>
        <taxon>Selenomonadales</taxon>
        <taxon>Selenomonadaceae</taxon>
        <taxon>Selenomonas</taxon>
    </lineage>
</organism>
<dbReference type="GO" id="GO:0044781">
    <property type="term" value="P:bacterial-type flagellum organization"/>
    <property type="evidence" value="ECO:0007669"/>
    <property type="project" value="UniProtKB-UniRule"/>
</dbReference>
<dbReference type="Proteomes" id="UP000761380">
    <property type="component" value="Unassembled WGS sequence"/>
</dbReference>
<reference evidence="17" key="1">
    <citation type="submission" date="2019-04" db="EMBL/GenBank/DDBJ databases">
        <title>Evolution of Biomass-Degrading Anaerobic Consortia Revealed by Metagenomics.</title>
        <authorList>
            <person name="Peng X."/>
        </authorList>
    </citation>
    <scope>NUCLEOTIDE SEQUENCE</scope>
    <source>
        <strain evidence="17">SIG240</strain>
    </source>
</reference>
<evidence type="ECO:0000313" key="17">
    <source>
        <dbReference type="EMBL" id="MBE6092982.1"/>
    </source>
</evidence>
<evidence type="ECO:0000256" key="13">
    <source>
        <dbReference type="NCBIfam" id="TIGR03499"/>
    </source>
</evidence>
<accession>A0A927WS73</accession>
<dbReference type="Gene3D" id="3.40.50.300">
    <property type="entry name" value="P-loop containing nucleotide triphosphate hydrolases"/>
    <property type="match status" value="1"/>
</dbReference>
<evidence type="ECO:0000256" key="10">
    <source>
        <dbReference type="ARBA" id="ARBA00023136"/>
    </source>
</evidence>
<evidence type="ECO:0000256" key="14">
    <source>
        <dbReference type="SAM" id="MobiDB-lite"/>
    </source>
</evidence>
<evidence type="ECO:0000256" key="11">
    <source>
        <dbReference type="ARBA" id="ARBA00023225"/>
    </source>
</evidence>
<evidence type="ECO:0000256" key="12">
    <source>
        <dbReference type="ARBA" id="ARBA00025337"/>
    </source>
</evidence>
<dbReference type="InterPro" id="IPR027417">
    <property type="entry name" value="P-loop_NTPase"/>
</dbReference>
<comment type="function">
    <text evidence="12">Necessary for flagellar biosynthesis. May be involved in translocation of the flagellum.</text>
</comment>
<evidence type="ECO:0000256" key="4">
    <source>
        <dbReference type="ARBA" id="ARBA00022448"/>
    </source>
</evidence>
<dbReference type="Gene3D" id="1.20.120.1380">
    <property type="entry name" value="Flagellar FlhF biosynthesis protein, N domain"/>
    <property type="match status" value="1"/>
</dbReference>